<comment type="caution">
    <text evidence="2">The sequence shown here is derived from an EMBL/GenBank/DDBJ whole genome shotgun (WGS) entry which is preliminary data.</text>
</comment>
<accession>A0A1V1PHZ5</accession>
<keyword evidence="1" id="KW-0812">Transmembrane</keyword>
<gene>
    <name evidence="2" type="ORF">OMM_06278</name>
</gene>
<feature type="transmembrane region" description="Helical" evidence="1">
    <location>
        <begin position="7"/>
        <end position="29"/>
    </location>
</feature>
<keyword evidence="1" id="KW-0472">Membrane</keyword>
<dbReference type="AlphaFoldDB" id="A0A1V1PHZ5"/>
<evidence type="ECO:0000313" key="3">
    <source>
        <dbReference type="Proteomes" id="UP000189670"/>
    </source>
</evidence>
<proteinExistence type="predicted"/>
<reference evidence="3" key="1">
    <citation type="submission" date="2012-11" db="EMBL/GenBank/DDBJ databases">
        <authorList>
            <person name="Lucero-Rivera Y.E."/>
            <person name="Tovar-Ramirez D."/>
        </authorList>
    </citation>
    <scope>NUCLEOTIDE SEQUENCE [LARGE SCALE GENOMIC DNA]</scope>
    <source>
        <strain evidence="3">Araruama</strain>
    </source>
</reference>
<evidence type="ECO:0000256" key="1">
    <source>
        <dbReference type="SAM" id="Phobius"/>
    </source>
</evidence>
<protein>
    <submittedName>
        <fullName evidence="2">Uncharacterized protein</fullName>
    </submittedName>
</protein>
<evidence type="ECO:0000313" key="2">
    <source>
        <dbReference type="EMBL" id="ETR74521.1"/>
    </source>
</evidence>
<sequence length="82" mass="9171">MSIKTKILLVLSISLIICASIMLFINLFIAEKSMQHIVESNLNNMVHIVVSLIEKESGIQPESLETILNKTITIGKKDFCLL</sequence>
<organism evidence="2 3">
    <name type="scientific">Candidatus Magnetoglobus multicellularis str. Araruama</name>
    <dbReference type="NCBI Taxonomy" id="890399"/>
    <lineage>
        <taxon>Bacteria</taxon>
        <taxon>Pseudomonadati</taxon>
        <taxon>Thermodesulfobacteriota</taxon>
        <taxon>Desulfobacteria</taxon>
        <taxon>Desulfobacterales</taxon>
        <taxon>Desulfobacteraceae</taxon>
        <taxon>Candidatus Magnetoglobus</taxon>
    </lineage>
</organism>
<dbReference type="EMBL" id="ATBP01000005">
    <property type="protein sequence ID" value="ETR74521.1"/>
    <property type="molecule type" value="Genomic_DNA"/>
</dbReference>
<keyword evidence="1" id="KW-1133">Transmembrane helix</keyword>
<dbReference type="Proteomes" id="UP000189670">
    <property type="component" value="Unassembled WGS sequence"/>
</dbReference>
<name>A0A1V1PHZ5_9BACT</name>